<comment type="domain">
    <text evidence="5">The PRC barrel domain binds ribosomal protein uS19.</text>
</comment>
<dbReference type="AlphaFoldDB" id="A0A7V1N2Q6"/>
<keyword evidence="1 5" id="KW-0963">Cytoplasm</keyword>
<evidence type="ECO:0000256" key="3">
    <source>
        <dbReference type="ARBA" id="ARBA00022552"/>
    </source>
</evidence>
<dbReference type="InterPro" id="IPR011961">
    <property type="entry name" value="RimM"/>
</dbReference>
<evidence type="ECO:0000256" key="4">
    <source>
        <dbReference type="ARBA" id="ARBA00023186"/>
    </source>
</evidence>
<dbReference type="InterPro" id="IPR009000">
    <property type="entry name" value="Transl_B-barrel_sf"/>
</dbReference>
<reference evidence="9" key="2">
    <citation type="journal article" date="2020" name="mSystems">
        <title>Genome- and Community-Level Interaction Insights into Carbon Utilization and Element Cycling Functions of Hydrothermarchaeota in Hydrothermal Sediment.</title>
        <authorList>
            <person name="Zhou Z."/>
            <person name="Liu Y."/>
            <person name="Xu W."/>
            <person name="Pan J."/>
            <person name="Luo Z.H."/>
            <person name="Li M."/>
        </authorList>
    </citation>
    <scope>NUCLEOTIDE SEQUENCE [LARGE SCALE GENOMIC DNA]</scope>
    <source>
        <strain evidence="9">HyVt-45</strain>
    </source>
</reference>
<dbReference type="Proteomes" id="UP000070560">
    <property type="component" value="Chromosome"/>
</dbReference>
<dbReference type="PANTHER" id="PTHR33692:SF1">
    <property type="entry name" value="RIBOSOME MATURATION FACTOR RIMM"/>
    <property type="match status" value="1"/>
</dbReference>
<dbReference type="GO" id="GO:0006364">
    <property type="term" value="P:rRNA processing"/>
    <property type="evidence" value="ECO:0007669"/>
    <property type="project" value="UniProtKB-UniRule"/>
</dbReference>
<dbReference type="Gene3D" id="2.30.30.240">
    <property type="entry name" value="PRC-barrel domain"/>
    <property type="match status" value="1"/>
</dbReference>
<dbReference type="EMBL" id="CP013015">
    <property type="protein sequence ID" value="AMM42298.1"/>
    <property type="molecule type" value="Genomic_DNA"/>
</dbReference>
<dbReference type="GO" id="GO:0042274">
    <property type="term" value="P:ribosomal small subunit biogenesis"/>
    <property type="evidence" value="ECO:0007669"/>
    <property type="project" value="UniProtKB-UniRule"/>
</dbReference>
<evidence type="ECO:0000256" key="2">
    <source>
        <dbReference type="ARBA" id="ARBA00022517"/>
    </source>
</evidence>
<comment type="subcellular location">
    <subcellularLocation>
        <location evidence="5">Cytoplasm</location>
    </subcellularLocation>
</comment>
<dbReference type="Pfam" id="PF24986">
    <property type="entry name" value="PRC_RimM"/>
    <property type="match status" value="1"/>
</dbReference>
<dbReference type="KEGG" id="daw:HS1_002516"/>
<feature type="domain" description="RimM N-terminal" evidence="6">
    <location>
        <begin position="8"/>
        <end position="89"/>
    </location>
</feature>
<dbReference type="InterPro" id="IPR056792">
    <property type="entry name" value="PRC_RimM"/>
</dbReference>
<keyword evidence="4 5" id="KW-0143">Chaperone</keyword>
<dbReference type="InterPro" id="IPR002676">
    <property type="entry name" value="RimM_N"/>
</dbReference>
<protein>
    <recommendedName>
        <fullName evidence="5">Ribosome maturation factor RimM</fullName>
    </recommendedName>
</protein>
<evidence type="ECO:0000259" key="7">
    <source>
        <dbReference type="Pfam" id="PF24986"/>
    </source>
</evidence>
<comment type="function">
    <text evidence="5">An accessory protein needed during the final step in the assembly of 30S ribosomal subunit, possibly for assembly of the head region. Essential for efficient processing of 16S rRNA. May be needed both before and after RbfA during the maturation of 16S rRNA. It has affinity for free ribosomal 30S subunits but not for 70S ribosomes.</text>
</comment>
<dbReference type="SUPFAM" id="SSF50346">
    <property type="entry name" value="PRC-barrel domain"/>
    <property type="match status" value="1"/>
</dbReference>
<evidence type="ECO:0000313" key="10">
    <source>
        <dbReference type="Proteomes" id="UP000070560"/>
    </source>
</evidence>
<accession>A0A7V1N2Q6</accession>
<evidence type="ECO:0000256" key="1">
    <source>
        <dbReference type="ARBA" id="ARBA00022490"/>
    </source>
</evidence>
<dbReference type="EMBL" id="DRKW01000195">
    <property type="protein sequence ID" value="HEB74241.1"/>
    <property type="molecule type" value="Genomic_DNA"/>
</dbReference>
<sequence>MRKEFLLIGKIVNTHGIKGKIRVIPYADSTESFRVGGEVFLKQKSGPLRLYHLRGIKSHKKFYILSLAEIDHINEAETLIGADIYIKKSSLPPLNKESEYYWYQVLGLKVCLKNAEKCLGKIKYVFNTGSNDIFVVHNKKEKKEYLIPSIEDVIEKFDWTHGVLWIKPMPGLLE</sequence>
<dbReference type="SUPFAM" id="SSF50447">
    <property type="entry name" value="Translation proteins"/>
    <property type="match status" value="1"/>
</dbReference>
<dbReference type="InterPro" id="IPR011033">
    <property type="entry name" value="PRC_barrel-like_sf"/>
</dbReference>
<comment type="subunit">
    <text evidence="5">Binds ribosomal protein uS19.</text>
</comment>
<keyword evidence="3 5" id="KW-0698">rRNA processing</keyword>
<dbReference type="Pfam" id="PF01782">
    <property type="entry name" value="RimM"/>
    <property type="match status" value="1"/>
</dbReference>
<dbReference type="GO" id="GO:0005737">
    <property type="term" value="C:cytoplasm"/>
    <property type="evidence" value="ECO:0007669"/>
    <property type="project" value="UniProtKB-SubCell"/>
</dbReference>
<organism evidence="9">
    <name type="scientific">Desulfofervidus auxilii</name>
    <dbReference type="NCBI Taxonomy" id="1621989"/>
    <lineage>
        <taxon>Bacteria</taxon>
        <taxon>Pseudomonadati</taxon>
        <taxon>Thermodesulfobacteriota</taxon>
        <taxon>Candidatus Desulfofervidia</taxon>
        <taxon>Candidatus Desulfofervidales</taxon>
        <taxon>Candidatus Desulfofervidaceae</taxon>
        <taxon>Candidatus Desulfofervidus</taxon>
    </lineage>
</organism>
<reference evidence="8 10" key="1">
    <citation type="submission" date="2015-10" db="EMBL/GenBank/DDBJ databases">
        <title>Candidatus Desulfofervidus auxilii, a hydrogenotrophic sulfate-reducing bacterium involved in the thermophilic anaerobic oxidation of methane.</title>
        <authorList>
            <person name="Krukenberg V."/>
            <person name="Richter M."/>
            <person name="Wegener G."/>
        </authorList>
    </citation>
    <scope>NUCLEOTIDE SEQUENCE [LARGE SCALE GENOMIC DNA]</scope>
    <source>
        <strain evidence="8 10">HS1</strain>
    </source>
</reference>
<dbReference type="PANTHER" id="PTHR33692">
    <property type="entry name" value="RIBOSOME MATURATION FACTOR RIMM"/>
    <property type="match status" value="1"/>
</dbReference>
<comment type="similarity">
    <text evidence="5">Belongs to the RimM family.</text>
</comment>
<gene>
    <name evidence="5 9" type="primary">rimM</name>
    <name evidence="9" type="ORF">ENJ03_03365</name>
    <name evidence="8" type="ORF">HS1_002516</name>
</gene>
<dbReference type="OrthoDB" id="9783509at2"/>
<dbReference type="GO" id="GO:0043022">
    <property type="term" value="F:ribosome binding"/>
    <property type="evidence" value="ECO:0007669"/>
    <property type="project" value="InterPro"/>
</dbReference>
<evidence type="ECO:0000256" key="5">
    <source>
        <dbReference type="HAMAP-Rule" id="MF_00014"/>
    </source>
</evidence>
<dbReference type="NCBIfam" id="TIGR02273">
    <property type="entry name" value="16S_RimM"/>
    <property type="match status" value="1"/>
</dbReference>
<dbReference type="RefSeq" id="WP_066066285.1">
    <property type="nucleotide sequence ID" value="NZ_CP013015.1"/>
</dbReference>
<keyword evidence="10" id="KW-1185">Reference proteome</keyword>
<dbReference type="HAMAP" id="MF_00014">
    <property type="entry name" value="Ribosome_mat_RimM"/>
    <property type="match status" value="1"/>
</dbReference>
<evidence type="ECO:0000313" key="8">
    <source>
        <dbReference type="EMBL" id="AMM42298.1"/>
    </source>
</evidence>
<name>A0A7V1N2Q6_DESA2</name>
<dbReference type="InterPro" id="IPR036976">
    <property type="entry name" value="RimM_N_sf"/>
</dbReference>
<evidence type="ECO:0000259" key="6">
    <source>
        <dbReference type="Pfam" id="PF01782"/>
    </source>
</evidence>
<keyword evidence="2 5" id="KW-0690">Ribosome biogenesis</keyword>
<dbReference type="GO" id="GO:0005840">
    <property type="term" value="C:ribosome"/>
    <property type="evidence" value="ECO:0007669"/>
    <property type="project" value="InterPro"/>
</dbReference>
<dbReference type="Proteomes" id="UP000886268">
    <property type="component" value="Unassembled WGS sequence"/>
</dbReference>
<feature type="domain" description="Ribosome maturation factor RimM PRC barrel" evidence="7">
    <location>
        <begin position="104"/>
        <end position="168"/>
    </location>
</feature>
<proteinExistence type="inferred from homology"/>
<dbReference type="Gene3D" id="2.40.30.60">
    <property type="entry name" value="RimM"/>
    <property type="match status" value="1"/>
</dbReference>
<evidence type="ECO:0000313" key="9">
    <source>
        <dbReference type="EMBL" id="HEB74241.1"/>
    </source>
</evidence>